<organism evidence="1">
    <name type="scientific">Cryptomonas curvata</name>
    <dbReference type="NCBI Taxonomy" id="233186"/>
    <lineage>
        <taxon>Eukaryota</taxon>
        <taxon>Cryptophyceae</taxon>
        <taxon>Cryptomonadales</taxon>
        <taxon>Cryptomonadaceae</taxon>
        <taxon>Cryptomonas</taxon>
    </lineage>
</organism>
<sequence length="122" mass="13848">MFQMQTLNGMVHGEPIELDGPSRARICKLFASGLKSSSTMRGEILRAGKFPSVLWDPTEPGLTSGLSYQFDREELEALYKAVKPRDGKLTLSMDGRDTEENRKRAEDEFHAVYRLLRRAARD</sequence>
<name>A0A7S0MJC2_9CRYP</name>
<dbReference type="AlphaFoldDB" id="A0A7S0MJC2"/>
<reference evidence="1" key="1">
    <citation type="submission" date="2021-01" db="EMBL/GenBank/DDBJ databases">
        <authorList>
            <person name="Corre E."/>
            <person name="Pelletier E."/>
            <person name="Niang G."/>
            <person name="Scheremetjew M."/>
            <person name="Finn R."/>
            <person name="Kale V."/>
            <person name="Holt S."/>
            <person name="Cochrane G."/>
            <person name="Meng A."/>
            <person name="Brown T."/>
            <person name="Cohen L."/>
        </authorList>
    </citation>
    <scope>NUCLEOTIDE SEQUENCE</scope>
    <source>
        <strain evidence="1">CCAP979/52</strain>
    </source>
</reference>
<gene>
    <name evidence="1" type="ORF">CCUR1050_LOCUS20057</name>
</gene>
<evidence type="ECO:0000313" key="1">
    <source>
        <dbReference type="EMBL" id="CAD8642373.1"/>
    </source>
</evidence>
<accession>A0A7S0MJC2</accession>
<protein>
    <submittedName>
        <fullName evidence="1">Uncharacterized protein</fullName>
    </submittedName>
</protein>
<dbReference type="EMBL" id="HBEZ01036538">
    <property type="protein sequence ID" value="CAD8642373.1"/>
    <property type="molecule type" value="Transcribed_RNA"/>
</dbReference>
<proteinExistence type="predicted"/>